<dbReference type="EMBL" id="JAQMPX010000042">
    <property type="protein sequence ID" value="MDB9138113.1"/>
    <property type="molecule type" value="Genomic_DNA"/>
</dbReference>
<dbReference type="Pfam" id="PF08713">
    <property type="entry name" value="DNA_alkylation"/>
    <property type="match status" value="1"/>
</dbReference>
<evidence type="ECO:0000313" key="1">
    <source>
        <dbReference type="EMBL" id="MDB9138113.1"/>
    </source>
</evidence>
<dbReference type="AlphaFoldDB" id="A0AAW6F4Y2"/>
<accession>A0AAW6F4Y2</accession>
<gene>
    <name evidence="1" type="ORF">PN612_06240</name>
</gene>
<proteinExistence type="predicted"/>
<dbReference type="InterPro" id="IPR014825">
    <property type="entry name" value="DNA_alkylation"/>
</dbReference>
<protein>
    <submittedName>
        <fullName evidence="1">DNA alkylation repair protein</fullName>
    </submittedName>
</protein>
<name>A0AAW6F4Y2_PARDI</name>
<dbReference type="Proteomes" id="UP001211522">
    <property type="component" value="Unassembled WGS sequence"/>
</dbReference>
<sequence>MDLDNLLNKIQQIEHGFQHIIDGADEILPAYSKEQCFELALELFRHDAYQFRMLATTILGRLATENNNALCFLKGTVSIDRNWRVQEMLAMAFDEVCKCGGYEASLPLIEEWINDDNPNVIRAVTEGLRIWTGRPFFNENPSIAIALISKHKAHESKYLRKSVGNSLRDISKEHAELIRNEIQQWDLANPRIHFTYRLATKLL</sequence>
<dbReference type="InterPro" id="IPR016024">
    <property type="entry name" value="ARM-type_fold"/>
</dbReference>
<dbReference type="RefSeq" id="WP_272060531.1">
    <property type="nucleotide sequence ID" value="NZ_JAQMPX010000042.1"/>
</dbReference>
<dbReference type="Gene3D" id="1.25.40.290">
    <property type="entry name" value="ARM repeat domains"/>
    <property type="match status" value="1"/>
</dbReference>
<dbReference type="Gene3D" id="1.10.1240.70">
    <property type="match status" value="1"/>
</dbReference>
<evidence type="ECO:0000313" key="2">
    <source>
        <dbReference type="Proteomes" id="UP001211522"/>
    </source>
</evidence>
<reference evidence="1" key="1">
    <citation type="submission" date="2023-01" db="EMBL/GenBank/DDBJ databases">
        <title>Human gut microbiome strain richness.</title>
        <authorList>
            <person name="Chen-Liaw A."/>
        </authorList>
    </citation>
    <scope>NUCLEOTIDE SEQUENCE</scope>
    <source>
        <strain evidence="1">D35st1_E5_D35t1_190705</strain>
    </source>
</reference>
<organism evidence="1 2">
    <name type="scientific">Parabacteroides distasonis</name>
    <dbReference type="NCBI Taxonomy" id="823"/>
    <lineage>
        <taxon>Bacteria</taxon>
        <taxon>Pseudomonadati</taxon>
        <taxon>Bacteroidota</taxon>
        <taxon>Bacteroidia</taxon>
        <taxon>Bacteroidales</taxon>
        <taxon>Tannerellaceae</taxon>
        <taxon>Parabacteroides</taxon>
    </lineage>
</organism>
<dbReference type="SUPFAM" id="SSF48371">
    <property type="entry name" value="ARM repeat"/>
    <property type="match status" value="1"/>
</dbReference>
<comment type="caution">
    <text evidence="1">The sequence shown here is derived from an EMBL/GenBank/DDBJ whole genome shotgun (WGS) entry which is preliminary data.</text>
</comment>